<dbReference type="InterPro" id="IPR029024">
    <property type="entry name" value="TerB-like"/>
</dbReference>
<name>A0A4R2T5G9_9PAST</name>
<dbReference type="EMBL" id="SLYB01000001">
    <property type="protein sequence ID" value="TCP97660.1"/>
    <property type="molecule type" value="Genomic_DNA"/>
</dbReference>
<dbReference type="SUPFAM" id="SSF158682">
    <property type="entry name" value="TerB-like"/>
    <property type="match status" value="1"/>
</dbReference>
<dbReference type="Gene3D" id="1.10.3680.10">
    <property type="entry name" value="TerB-like"/>
    <property type="match status" value="1"/>
</dbReference>
<dbReference type="CDD" id="cd07178">
    <property type="entry name" value="terB_like_YebE"/>
    <property type="match status" value="1"/>
</dbReference>
<reference evidence="1 2" key="1">
    <citation type="submission" date="2019-03" db="EMBL/GenBank/DDBJ databases">
        <title>Genomic Encyclopedia of Type Strains, Phase IV (KMG-IV): sequencing the most valuable type-strain genomes for metagenomic binning, comparative biology and taxonomic classification.</title>
        <authorList>
            <person name="Goeker M."/>
        </authorList>
    </citation>
    <scope>NUCLEOTIDE SEQUENCE [LARGE SCALE GENOMIC DNA]</scope>
    <source>
        <strain evidence="1 2">DSM 28404</strain>
    </source>
</reference>
<organism evidence="1 2">
    <name type="scientific">Cricetibacter osteomyelitidis</name>
    <dbReference type="NCBI Taxonomy" id="1521931"/>
    <lineage>
        <taxon>Bacteria</taxon>
        <taxon>Pseudomonadati</taxon>
        <taxon>Pseudomonadota</taxon>
        <taxon>Gammaproteobacteria</taxon>
        <taxon>Pasteurellales</taxon>
        <taxon>Pasteurellaceae</taxon>
        <taxon>Cricetibacter</taxon>
    </lineage>
</organism>
<dbReference type="OrthoDB" id="5459344at2"/>
<comment type="caution">
    <text evidence="1">The sequence shown here is derived from an EMBL/GenBank/DDBJ whole genome shotgun (WGS) entry which is preliminary data.</text>
</comment>
<keyword evidence="2" id="KW-1185">Reference proteome</keyword>
<dbReference type="RefSeq" id="WP_131974171.1">
    <property type="nucleotide sequence ID" value="NZ_SLYB01000001.1"/>
</dbReference>
<dbReference type="Pfam" id="PF04391">
    <property type="entry name" value="DUF533"/>
    <property type="match status" value="1"/>
</dbReference>
<dbReference type="InterPro" id="IPR007486">
    <property type="entry name" value="YebE"/>
</dbReference>
<gene>
    <name evidence="1" type="ORF">EDC44_10142</name>
</gene>
<proteinExistence type="predicted"/>
<protein>
    <submittedName>
        <fullName evidence="1">Uncharacterized membrane protein YebE (DUF533 family)</fullName>
    </submittedName>
</protein>
<sequence>MDFSSILNQVLDSVKDTMGKNDTAGKITKAGGGAVVIGVLSMILGRNGGSSLAKMGSIAVLGNLAYQAYQKYQQNQASVAQKQELPQEQFASAAQTVESGTVILRAMIAAALSDGELDEQEKQAILNEAGNDSELQQWLVQETQKPASIAQQVAGDQALAVQVYLAVRLVCGAELSRKEIVFLAQLADALKLNEQLVEQLEKQAGF</sequence>
<dbReference type="Proteomes" id="UP000295763">
    <property type="component" value="Unassembled WGS sequence"/>
</dbReference>
<accession>A0A4R2T5G9</accession>
<evidence type="ECO:0000313" key="2">
    <source>
        <dbReference type="Proteomes" id="UP000295763"/>
    </source>
</evidence>
<dbReference type="AlphaFoldDB" id="A0A4R2T5G9"/>
<evidence type="ECO:0000313" key="1">
    <source>
        <dbReference type="EMBL" id="TCP97660.1"/>
    </source>
</evidence>